<dbReference type="NCBIfam" id="TIGR04183">
    <property type="entry name" value="Por_Secre_tail"/>
    <property type="match status" value="1"/>
</dbReference>
<reference evidence="4 5" key="1">
    <citation type="submission" date="2016-10" db="EMBL/GenBank/DDBJ databases">
        <authorList>
            <person name="de Groot N.N."/>
        </authorList>
    </citation>
    <scope>NUCLEOTIDE SEQUENCE [LARGE SCALE GENOMIC DNA]</scope>
    <source>
        <strain evidence="4 5">DSM 21035</strain>
    </source>
</reference>
<evidence type="ECO:0000259" key="3">
    <source>
        <dbReference type="Pfam" id="PF18962"/>
    </source>
</evidence>
<dbReference type="EMBL" id="FOFN01000001">
    <property type="protein sequence ID" value="SEQ13537.1"/>
    <property type="molecule type" value="Genomic_DNA"/>
</dbReference>
<organism evidence="4 5">
    <name type="scientific">Hyunsoonleella jejuensis</name>
    <dbReference type="NCBI Taxonomy" id="419940"/>
    <lineage>
        <taxon>Bacteria</taxon>
        <taxon>Pseudomonadati</taxon>
        <taxon>Bacteroidota</taxon>
        <taxon>Flavobacteriia</taxon>
        <taxon>Flavobacteriales</taxon>
        <taxon>Flavobacteriaceae</taxon>
    </lineage>
</organism>
<evidence type="ECO:0000313" key="5">
    <source>
        <dbReference type="Proteomes" id="UP000198999"/>
    </source>
</evidence>
<feature type="domain" description="Secretion system C-terminal sorting" evidence="3">
    <location>
        <begin position="806"/>
        <end position="874"/>
    </location>
</feature>
<evidence type="ECO:0000313" key="4">
    <source>
        <dbReference type="EMBL" id="SEQ13537.1"/>
    </source>
</evidence>
<dbReference type="STRING" id="419940.SAMN05421824_1260"/>
<keyword evidence="1 2" id="KW-0732">Signal</keyword>
<dbReference type="Gene3D" id="2.60.120.260">
    <property type="entry name" value="Galactose-binding domain-like"/>
    <property type="match status" value="1"/>
</dbReference>
<dbReference type="SUPFAM" id="SSF51445">
    <property type="entry name" value="(Trans)glycosidases"/>
    <property type="match status" value="1"/>
</dbReference>
<evidence type="ECO:0000256" key="1">
    <source>
        <dbReference type="ARBA" id="ARBA00022729"/>
    </source>
</evidence>
<proteinExistence type="predicted"/>
<dbReference type="Gene3D" id="3.20.20.80">
    <property type="entry name" value="Glycosidases"/>
    <property type="match status" value="1"/>
</dbReference>
<keyword evidence="5" id="KW-1185">Reference proteome</keyword>
<protein>
    <submittedName>
        <fullName evidence="4">Por secretion system C-terminal sorting domain-containing protein</fullName>
    </submittedName>
</protein>
<dbReference type="AlphaFoldDB" id="A0A1H9DJP4"/>
<feature type="signal peptide" evidence="2">
    <location>
        <begin position="1"/>
        <end position="21"/>
    </location>
</feature>
<name>A0A1H9DJP4_9FLAO</name>
<dbReference type="InterPro" id="IPR017853">
    <property type="entry name" value="GH"/>
</dbReference>
<evidence type="ECO:0000256" key="2">
    <source>
        <dbReference type="SAM" id="SignalP"/>
    </source>
</evidence>
<dbReference type="InterPro" id="IPR026444">
    <property type="entry name" value="Secre_tail"/>
</dbReference>
<sequence>MKKIYRICLVFSIFIIGNSFAQTLPTNISFDTNTWTEVGSGISRVGNQYTLTSKNNKVYLDVNVANTYTDVYVTAEIEINNIVLGDRVFEAPRIKIYEGGTNSIVVAENLDKHPEGTFEKTGIAVRKYNNKGLTSLRIEFTLQNVTGQMIIKNPEITNIQPAMAFSFPFNVPASPIYTLDIDTNSKHNFNNDLLSTNSHFRFMENQGGYTWSSPETSQIINDWFPQTNFRFPGGTVGNYYNYLTDGYYPDGTNGVDVKNYSSSFTFGYSGYKTVLNNTGASATLMFNTLIDSPTDSKNRYQSRLNDGMNVKWVELGNENFFSDQQGGNNIRDVNSYISHTTDVITQLKTVNPNVKAAVCLEKDYYFTGSWNNTIKNHIDTVDDYFDAATVHFYNNSNSFLYSGSTVYKMMTSYKVVEERVSKFSTNFPGKSALITEWGVLTDDMPVNFTQTLASADVFLALEKGNVQGVVEQAGIHMLWKNNTYSESTLAFLDGGQMKLSALGVMYASLFDVFKNNEVYDAYSNGPDIETGLQGMYAKAVNTGTEYKIFAVNKLPVASTLNFSMDGVAYDGNYTIQTFNEDITSELTSPYTDKTSPWSSSTQSTSTGSFSIPAYSISVITITYIDCDASEANIIANGSAECYLSDGNWTSVISGSTDAEATFSDEGSMIFEGNNAFKISTTKTNTLAAPKLGDVQLQNTTYDGDFNGKTVTIDAYVKSDNASQVGIQLKIDKTAGGSDFVGIYPTTTSAYTKYTFTTNITESTTGITLRLLTGKTADNYYFDGISGQIDTTLGVDDEAVQNNDIMVYPTLAKDFVTIKSKTKINSIQLFNALGSRVMAAEPSSDKVDVSSFANGLYFLIIETNNNPSVVKRIVINR</sequence>
<dbReference type="Pfam" id="PF18962">
    <property type="entry name" value="Por_Secre_tail"/>
    <property type="match status" value="1"/>
</dbReference>
<gene>
    <name evidence="4" type="ORF">SAMN05421824_1260</name>
</gene>
<dbReference type="Proteomes" id="UP000198999">
    <property type="component" value="Unassembled WGS sequence"/>
</dbReference>
<dbReference type="OrthoDB" id="1182309at2"/>
<dbReference type="RefSeq" id="WP_092577160.1">
    <property type="nucleotide sequence ID" value="NZ_FOFN01000001.1"/>
</dbReference>
<accession>A0A1H9DJP4</accession>
<feature type="chain" id="PRO_5011686263" evidence="2">
    <location>
        <begin position="22"/>
        <end position="876"/>
    </location>
</feature>